<accession>A0A409WW70</accession>
<dbReference type="AlphaFoldDB" id="A0A409WW70"/>
<name>A0A409WW70_9AGAR</name>
<evidence type="ECO:0000313" key="2">
    <source>
        <dbReference type="EMBL" id="PPQ82770.1"/>
    </source>
</evidence>
<protein>
    <submittedName>
        <fullName evidence="2">Uncharacterized protein</fullName>
    </submittedName>
</protein>
<feature type="region of interest" description="Disordered" evidence="1">
    <location>
        <begin position="347"/>
        <end position="445"/>
    </location>
</feature>
<proteinExistence type="predicted"/>
<dbReference type="OrthoDB" id="3060725at2759"/>
<evidence type="ECO:0000313" key="3">
    <source>
        <dbReference type="Proteomes" id="UP000284842"/>
    </source>
</evidence>
<reference evidence="2 3" key="1">
    <citation type="journal article" date="2018" name="Evol. Lett.">
        <title>Horizontal gene cluster transfer increased hallucinogenic mushroom diversity.</title>
        <authorList>
            <person name="Reynolds H.T."/>
            <person name="Vijayakumar V."/>
            <person name="Gluck-Thaler E."/>
            <person name="Korotkin H.B."/>
            <person name="Matheny P.B."/>
            <person name="Slot J.C."/>
        </authorList>
    </citation>
    <scope>NUCLEOTIDE SEQUENCE [LARGE SCALE GENOMIC DNA]</scope>
    <source>
        <strain evidence="2 3">2629</strain>
    </source>
</reference>
<organism evidence="2 3">
    <name type="scientific">Panaeolus cyanescens</name>
    <dbReference type="NCBI Taxonomy" id="181874"/>
    <lineage>
        <taxon>Eukaryota</taxon>
        <taxon>Fungi</taxon>
        <taxon>Dikarya</taxon>
        <taxon>Basidiomycota</taxon>
        <taxon>Agaricomycotina</taxon>
        <taxon>Agaricomycetes</taxon>
        <taxon>Agaricomycetidae</taxon>
        <taxon>Agaricales</taxon>
        <taxon>Agaricineae</taxon>
        <taxon>Galeropsidaceae</taxon>
        <taxon>Panaeolus</taxon>
    </lineage>
</organism>
<keyword evidence="3" id="KW-1185">Reference proteome</keyword>
<gene>
    <name evidence="2" type="ORF">CVT24_009830</name>
</gene>
<evidence type="ECO:0000256" key="1">
    <source>
        <dbReference type="SAM" id="MobiDB-lite"/>
    </source>
</evidence>
<sequence length="445" mass="48595">MAAQSSNDPNSMEFSTSKVYENRCKPGGLYDDMISHAVDEKHTHSYLGSSANTLGHTFEVIEGKTRPGSDWRTYKVIKTDGSLSIMKCLLVGEMRNRKTGTRMSAIGNFYVGSGDTTYSMRDGVNSKNVFMIGEPTNSPGSLSVLWNNQISEMNNISAKVSRLAKGASVTGLTSKGPDGQSLIKLMSENIYVNDKEENKSEAPASSKVLLTKDTIASLNDDNQHRAPPTPPQIDEEPFIRLGRTYPLNYFPDHVGPVFDQAHSSIVQHDVFDIKGQPVPPWELPGALRPGVVGLFEGYFNIWCPPNKNPIVQFICTSVRVAGESMEAPEYPAIPVCGGAEVNDAEHAHSKRSSAFESFGSNTKKARTTEDNEMDIAPPNDAIDWPPSPSTRNQHVMQISRPPSPTIDKTDNRTNNTKSKITAGGGSKPTKNAPRNKGKERAVEPN</sequence>
<comment type="caution">
    <text evidence="2">The sequence shown here is derived from an EMBL/GenBank/DDBJ whole genome shotgun (WGS) entry which is preliminary data.</text>
</comment>
<feature type="compositionally biased region" description="Basic and acidic residues" evidence="1">
    <location>
        <begin position="436"/>
        <end position="445"/>
    </location>
</feature>
<dbReference type="Proteomes" id="UP000284842">
    <property type="component" value="Unassembled WGS sequence"/>
</dbReference>
<feature type="compositionally biased region" description="Polar residues" evidence="1">
    <location>
        <begin position="352"/>
        <end position="362"/>
    </location>
</feature>
<dbReference type="InParanoid" id="A0A409WW70"/>
<dbReference type="EMBL" id="NHTK01005115">
    <property type="protein sequence ID" value="PPQ82770.1"/>
    <property type="molecule type" value="Genomic_DNA"/>
</dbReference>